<dbReference type="OrthoDB" id="290236at2"/>
<keyword evidence="3" id="KW-1185">Reference proteome</keyword>
<protein>
    <submittedName>
        <fullName evidence="2">Uncharacterized protein</fullName>
    </submittedName>
</protein>
<evidence type="ECO:0000256" key="1">
    <source>
        <dbReference type="SAM" id="SignalP"/>
    </source>
</evidence>
<gene>
    <name evidence="2" type="ORF">KOR42_08670</name>
</gene>
<dbReference type="Proteomes" id="UP000317243">
    <property type="component" value="Unassembled WGS sequence"/>
</dbReference>
<reference evidence="2 3" key="1">
    <citation type="submission" date="2019-02" db="EMBL/GenBank/DDBJ databases">
        <title>Deep-cultivation of Planctomycetes and their phenomic and genomic characterization uncovers novel biology.</title>
        <authorList>
            <person name="Wiegand S."/>
            <person name="Jogler M."/>
            <person name="Boedeker C."/>
            <person name="Pinto D."/>
            <person name="Vollmers J."/>
            <person name="Rivas-Marin E."/>
            <person name="Kohn T."/>
            <person name="Peeters S.H."/>
            <person name="Heuer A."/>
            <person name="Rast P."/>
            <person name="Oberbeckmann S."/>
            <person name="Bunk B."/>
            <person name="Jeske O."/>
            <person name="Meyerdierks A."/>
            <person name="Storesund J.E."/>
            <person name="Kallscheuer N."/>
            <person name="Luecker S."/>
            <person name="Lage O.M."/>
            <person name="Pohl T."/>
            <person name="Merkel B.J."/>
            <person name="Hornburger P."/>
            <person name="Mueller R.-W."/>
            <person name="Bruemmer F."/>
            <person name="Labrenz M."/>
            <person name="Spormann A.M."/>
            <person name="Op Den Camp H."/>
            <person name="Overmann J."/>
            <person name="Amann R."/>
            <person name="Jetten M.S.M."/>
            <person name="Mascher T."/>
            <person name="Medema M.H."/>
            <person name="Devos D.P."/>
            <person name="Kaster A.-K."/>
            <person name="Ovreas L."/>
            <person name="Rohde M."/>
            <person name="Galperin M.Y."/>
            <person name="Jogler C."/>
        </authorList>
    </citation>
    <scope>NUCLEOTIDE SEQUENCE [LARGE SCALE GENOMIC DNA]</scope>
    <source>
        <strain evidence="2 3">KOR42</strain>
    </source>
</reference>
<dbReference type="EMBL" id="SIHI01000001">
    <property type="protein sequence ID" value="TWT57506.1"/>
    <property type="molecule type" value="Genomic_DNA"/>
</dbReference>
<dbReference type="AlphaFoldDB" id="A0A5C5X3H5"/>
<proteinExistence type="predicted"/>
<evidence type="ECO:0000313" key="2">
    <source>
        <dbReference type="EMBL" id="TWT57506.1"/>
    </source>
</evidence>
<keyword evidence="1" id="KW-0732">Signal</keyword>
<name>A0A5C5X3H5_9PLAN</name>
<evidence type="ECO:0000313" key="3">
    <source>
        <dbReference type="Proteomes" id="UP000317243"/>
    </source>
</evidence>
<comment type="caution">
    <text evidence="2">The sequence shown here is derived from an EMBL/GenBank/DDBJ whole genome shotgun (WGS) entry which is preliminary data.</text>
</comment>
<accession>A0A5C5X3H5</accession>
<feature type="chain" id="PRO_5022690216" evidence="1">
    <location>
        <begin position="31"/>
        <end position="383"/>
    </location>
</feature>
<dbReference type="RefSeq" id="WP_146507335.1">
    <property type="nucleotide sequence ID" value="NZ_SIHI01000001.1"/>
</dbReference>
<sequence length="383" mass="43767" precursor="true">MLTRPPFKTLCVSIVLFCSIFKLIPPCLSAADSRRPADVGGSQRPALHVRQVKLYDNQGFGKPVVCRTFLLPGSWQVAGGVQWAQTYQEYQPFYYESFSAMSGNQEASIELLPAYSWLWFADPYMRQMMQQSGAPLAAPLDAAGVVQNVIIPNYRPGAVVTSVTPRNDLAQALRKELVKYGLDQIEAMGSKLYLDFVEARISYTMNGVEFQEVVVVQLTRTDFASTGMQSYTASNMFLMRAPKAKWSNYESIFATALSSMRQNPAWLKAINQFHRNIARIRQKGAQQRQQIMRQTYEEIARSNQESWEYRQESIDRSAREFSEMIREVETYYDPSTGYEVELPYEYDYAFSNGLGDYVVTDDPFYDPNSDLFSSNWQQLQTTP</sequence>
<feature type="signal peptide" evidence="1">
    <location>
        <begin position="1"/>
        <end position="30"/>
    </location>
</feature>
<organism evidence="2 3">
    <name type="scientific">Thalassoglobus neptunius</name>
    <dbReference type="NCBI Taxonomy" id="1938619"/>
    <lineage>
        <taxon>Bacteria</taxon>
        <taxon>Pseudomonadati</taxon>
        <taxon>Planctomycetota</taxon>
        <taxon>Planctomycetia</taxon>
        <taxon>Planctomycetales</taxon>
        <taxon>Planctomycetaceae</taxon>
        <taxon>Thalassoglobus</taxon>
    </lineage>
</organism>